<reference evidence="3 4" key="1">
    <citation type="submission" date="2020-06" db="EMBL/GenBank/DDBJ databases">
        <authorList>
            <person name="Li R."/>
            <person name="Bekaert M."/>
        </authorList>
    </citation>
    <scope>NUCLEOTIDE SEQUENCE [LARGE SCALE GENOMIC DNA]</scope>
    <source>
        <strain evidence="4">wild</strain>
    </source>
</reference>
<accession>A0A6J8C4Z3</accession>
<evidence type="ECO:0000313" key="3">
    <source>
        <dbReference type="EMBL" id="CAC5390184.1"/>
    </source>
</evidence>
<gene>
    <name evidence="3" type="ORF">MCOR_25299</name>
</gene>
<dbReference type="InterPro" id="IPR041539">
    <property type="entry name" value="CxC5"/>
</dbReference>
<organism evidence="3 4">
    <name type="scientific">Mytilus coruscus</name>
    <name type="common">Sea mussel</name>
    <dbReference type="NCBI Taxonomy" id="42192"/>
    <lineage>
        <taxon>Eukaryota</taxon>
        <taxon>Metazoa</taxon>
        <taxon>Spiralia</taxon>
        <taxon>Lophotrochozoa</taxon>
        <taxon>Mollusca</taxon>
        <taxon>Bivalvia</taxon>
        <taxon>Autobranchia</taxon>
        <taxon>Pteriomorphia</taxon>
        <taxon>Mytilida</taxon>
        <taxon>Mytiloidea</taxon>
        <taxon>Mytilidae</taxon>
        <taxon>Mytilinae</taxon>
        <taxon>Mytilus</taxon>
    </lineage>
</organism>
<evidence type="ECO:0000259" key="2">
    <source>
        <dbReference type="Pfam" id="PF18718"/>
    </source>
</evidence>
<dbReference type="OrthoDB" id="10011386at2759"/>
<proteinExistence type="predicted"/>
<evidence type="ECO:0000313" key="4">
    <source>
        <dbReference type="Proteomes" id="UP000507470"/>
    </source>
</evidence>
<dbReference type="AlphaFoldDB" id="A0A6J8C4Z3"/>
<feature type="region of interest" description="Disordered" evidence="1">
    <location>
        <begin position="291"/>
        <end position="326"/>
    </location>
</feature>
<dbReference type="Pfam" id="PF18718">
    <property type="entry name" value="CxC5"/>
    <property type="match status" value="1"/>
</dbReference>
<keyword evidence="4" id="KW-1185">Reference proteome</keyword>
<dbReference type="Proteomes" id="UP000507470">
    <property type="component" value="Unassembled WGS sequence"/>
</dbReference>
<name>A0A6J8C4Z3_MYTCO</name>
<evidence type="ECO:0000256" key="1">
    <source>
        <dbReference type="SAM" id="MobiDB-lite"/>
    </source>
</evidence>
<dbReference type="EMBL" id="CACVKT020004473">
    <property type="protein sequence ID" value="CAC5390184.1"/>
    <property type="molecule type" value="Genomic_DNA"/>
</dbReference>
<sequence>MAFQRRTVHSVNKKRKIIQELNFVAKETSPIDSSHGFGLPERQIDIEQDLQQLFQQVKDKSKDNLKNISNTHLLLSTLVTSLGLKVFQCLVSACFHVPDIFPNASSIIARIVNVQDNNCISPSEVDQYSSLIRKIPDMTDYLNLSDNILWKCQYKYKEPFHKFLVPPVSDCLQCQATLYTFNVTNVTVFTLEGPLPARKLTLRCKKGCGATYSIDTYNSSSTTKFYDFPTKWIGASNKVFMSDTVHELMCESGNHAFVSHHAFSEIYASVFNETANGIKYMEWIKEFEDQASDVDSSEDSTHDDLKDDDDYCNDRGGNGKSTYQQSLTRKQAMSAYMNGELANELRQRSMSSTLGMTNKMSRELVMQEIDKMRRQEHYPHDPNHCTDECKKKGCENLRVIDGCWKVCMPHCMFAMEMEVQGFPLLNFPNVCTSEPKPGSVFCADHFQILEDKNIPTQKEEFLQFLGCKKNPSSTEDIKAVDDKIKDFSKQLASSTAGVSSLKYQNTEQIVSKVSPSDWQSTSTDTVCNKDTGEKARLRQRSRGHFVCVTGGGHIQYFEPLFKSEGPCQVFMITIRSSLLELSKVPEDQLEARMESLILAYDNMCHLDCIKAAKEDLPFPAPLNKLRKTIKKIVDRLHLQNHKDARCKVTYDPSTIPETYNTMIAEQTFSWFSRFKKIANSMTQTHHLFYIHRQIQRRNKYSGSCRLRGKAPLLPGINITLQKKAIKD</sequence>
<protein>
    <recommendedName>
        <fullName evidence="2">CxC5 like cysteine cluster associated with KDZ domain-containing protein</fullName>
    </recommendedName>
</protein>
<feature type="domain" description="CxC5 like cysteine cluster associated with KDZ" evidence="2">
    <location>
        <begin position="162"/>
        <end position="270"/>
    </location>
</feature>